<sequence length="105" mass="11703">MALHLRGTVLPDGTHRDLWLLGDRITFDRPSGEAQTVADGGYLLPGLVDVHTHPGPRPRTNPSSTPRRSPSRSPRTGTRERRRCGSRGCWARSRRVCAKPRTLRA</sequence>
<name>A0ABU8UQ05_9ACTN</name>
<evidence type="ECO:0000313" key="3">
    <source>
        <dbReference type="Proteomes" id="UP001376459"/>
    </source>
</evidence>
<accession>A0ABU8UQ05</accession>
<dbReference type="EMBL" id="JBBKAK010000001">
    <property type="protein sequence ID" value="MEJ8670982.1"/>
    <property type="molecule type" value="Genomic_DNA"/>
</dbReference>
<evidence type="ECO:0000313" key="2">
    <source>
        <dbReference type="EMBL" id="MEJ8670982.1"/>
    </source>
</evidence>
<gene>
    <name evidence="2" type="ORF">WKI71_29025</name>
</gene>
<proteinExistence type="predicted"/>
<feature type="region of interest" description="Disordered" evidence="1">
    <location>
        <begin position="45"/>
        <end position="86"/>
    </location>
</feature>
<dbReference type="Proteomes" id="UP001376459">
    <property type="component" value="Unassembled WGS sequence"/>
</dbReference>
<comment type="caution">
    <text evidence="2">The sequence shown here is derived from an EMBL/GenBank/DDBJ whole genome shotgun (WGS) entry which is preliminary data.</text>
</comment>
<evidence type="ECO:0008006" key="4">
    <source>
        <dbReference type="Google" id="ProtNLM"/>
    </source>
</evidence>
<keyword evidence="3" id="KW-1185">Reference proteome</keyword>
<evidence type="ECO:0000256" key="1">
    <source>
        <dbReference type="SAM" id="MobiDB-lite"/>
    </source>
</evidence>
<reference evidence="2 3" key="1">
    <citation type="submission" date="2024-03" db="EMBL/GenBank/DDBJ databases">
        <title>Novel Streptomyces species of biotechnological and ecological value are a feature of Machair soil.</title>
        <authorList>
            <person name="Prole J.R."/>
            <person name="Goodfellow M."/>
            <person name="Allenby N."/>
            <person name="Ward A.C."/>
        </authorList>
    </citation>
    <scope>NUCLEOTIDE SEQUENCE [LARGE SCALE GENOMIC DNA]</scope>
    <source>
        <strain evidence="2 3">MS1.AVA.1</strain>
    </source>
</reference>
<protein>
    <recommendedName>
        <fullName evidence="4">Amidohydrolase family protein</fullName>
    </recommendedName>
</protein>
<organism evidence="2 3">
    <name type="scientific">Streptomyces machairae</name>
    <dbReference type="NCBI Taxonomy" id="3134109"/>
    <lineage>
        <taxon>Bacteria</taxon>
        <taxon>Bacillati</taxon>
        <taxon>Actinomycetota</taxon>
        <taxon>Actinomycetes</taxon>
        <taxon>Kitasatosporales</taxon>
        <taxon>Streptomycetaceae</taxon>
        <taxon>Streptomyces</taxon>
    </lineage>
</organism>
<feature type="compositionally biased region" description="Low complexity" evidence="1">
    <location>
        <begin position="58"/>
        <end position="76"/>
    </location>
</feature>